<protein>
    <submittedName>
        <fullName evidence="3 4">Uncharacterized protein</fullName>
    </submittedName>
</protein>
<dbReference type="Gramene" id="PNT60594">
    <property type="protein sequence ID" value="PNT60594"/>
    <property type="gene ID" value="BRADI_5g01943v3"/>
</dbReference>
<evidence type="ECO:0000313" key="3">
    <source>
        <dbReference type="EMBL" id="PNT60594.1"/>
    </source>
</evidence>
<feature type="transmembrane region" description="Helical" evidence="2">
    <location>
        <begin position="187"/>
        <end position="204"/>
    </location>
</feature>
<proteinExistence type="predicted"/>
<feature type="compositionally biased region" description="Basic residues" evidence="1">
    <location>
        <begin position="124"/>
        <end position="137"/>
    </location>
</feature>
<reference evidence="3" key="2">
    <citation type="submission" date="2017-06" db="EMBL/GenBank/DDBJ databases">
        <title>WGS assembly of Brachypodium distachyon.</title>
        <authorList>
            <consortium name="The International Brachypodium Initiative"/>
            <person name="Lucas S."/>
            <person name="Harmon-Smith M."/>
            <person name="Lail K."/>
            <person name="Tice H."/>
            <person name="Grimwood J."/>
            <person name="Bruce D."/>
            <person name="Barry K."/>
            <person name="Shu S."/>
            <person name="Lindquist E."/>
            <person name="Wang M."/>
            <person name="Pitluck S."/>
            <person name="Vogel J.P."/>
            <person name="Garvin D.F."/>
            <person name="Mockler T.C."/>
            <person name="Schmutz J."/>
            <person name="Rokhsar D."/>
            <person name="Bevan M.W."/>
        </authorList>
    </citation>
    <scope>NUCLEOTIDE SEQUENCE</scope>
    <source>
        <strain evidence="3">Bd21</strain>
    </source>
</reference>
<feature type="region of interest" description="Disordered" evidence="1">
    <location>
        <begin position="60"/>
        <end position="164"/>
    </location>
</feature>
<organism evidence="3">
    <name type="scientific">Brachypodium distachyon</name>
    <name type="common">Purple false brome</name>
    <name type="synonym">Trachynia distachya</name>
    <dbReference type="NCBI Taxonomy" id="15368"/>
    <lineage>
        <taxon>Eukaryota</taxon>
        <taxon>Viridiplantae</taxon>
        <taxon>Streptophyta</taxon>
        <taxon>Embryophyta</taxon>
        <taxon>Tracheophyta</taxon>
        <taxon>Spermatophyta</taxon>
        <taxon>Magnoliopsida</taxon>
        <taxon>Liliopsida</taxon>
        <taxon>Poales</taxon>
        <taxon>Poaceae</taxon>
        <taxon>BOP clade</taxon>
        <taxon>Pooideae</taxon>
        <taxon>Stipodae</taxon>
        <taxon>Brachypodieae</taxon>
        <taxon>Brachypodium</taxon>
    </lineage>
</organism>
<keyword evidence="5" id="KW-1185">Reference proteome</keyword>
<evidence type="ECO:0000313" key="4">
    <source>
        <dbReference type="EnsemblPlants" id="PNT60594"/>
    </source>
</evidence>
<keyword evidence="2" id="KW-0812">Transmembrane</keyword>
<reference evidence="4" key="3">
    <citation type="submission" date="2018-08" db="UniProtKB">
        <authorList>
            <consortium name="EnsemblPlants"/>
        </authorList>
    </citation>
    <scope>IDENTIFICATION</scope>
    <source>
        <strain evidence="4">cv. Bd21</strain>
    </source>
</reference>
<sequence length="239" mass="25893">MCLLLPFSSSSSRRLLPAAPSSLELPRRLPPPSALPHELLSWRPPLLPCCSTSTASPPRLLWPHARCRPSPRRSSSLPSSLALAPPLPRAARRHHAAELPRAPPSLPCCLPATTAPPPAERAKPPPRRPRPPRRRPPPRTPASSASSPQAQPSLLLGPSPSPARQAGSCPLSPVVLSFFFLKSLPDVWALLVSAFVCLLLCYCCRCSLSCYRCSASASPCRCPILLVCREDQRIFEPMP</sequence>
<gene>
    <name evidence="3" type="ORF">BRADI_5g01943v3</name>
</gene>
<evidence type="ECO:0000313" key="5">
    <source>
        <dbReference type="Proteomes" id="UP000008810"/>
    </source>
</evidence>
<keyword evidence="2" id="KW-1133">Transmembrane helix</keyword>
<dbReference type="AlphaFoldDB" id="A0A2K2CEZ0"/>
<feature type="compositionally biased region" description="Low complexity" evidence="1">
    <location>
        <begin position="72"/>
        <end position="84"/>
    </location>
</feature>
<accession>A0A2K2CEZ0</accession>
<dbReference type="InParanoid" id="A0A2K2CEZ0"/>
<reference evidence="3 4" key="1">
    <citation type="journal article" date="2010" name="Nature">
        <title>Genome sequencing and analysis of the model grass Brachypodium distachyon.</title>
        <authorList>
            <consortium name="International Brachypodium Initiative"/>
        </authorList>
    </citation>
    <scope>NUCLEOTIDE SEQUENCE [LARGE SCALE GENOMIC DNA]</scope>
    <source>
        <strain evidence="3 4">Bd21</strain>
    </source>
</reference>
<name>A0A2K2CEZ0_BRADI</name>
<dbReference type="EnsemblPlants" id="PNT60594">
    <property type="protein sequence ID" value="PNT60594"/>
    <property type="gene ID" value="BRADI_5g01943v3"/>
</dbReference>
<feature type="compositionally biased region" description="Low complexity" evidence="1">
    <location>
        <begin position="141"/>
        <end position="164"/>
    </location>
</feature>
<dbReference type="EMBL" id="CM000884">
    <property type="protein sequence ID" value="PNT60594.1"/>
    <property type="molecule type" value="Genomic_DNA"/>
</dbReference>
<evidence type="ECO:0000256" key="1">
    <source>
        <dbReference type="SAM" id="MobiDB-lite"/>
    </source>
</evidence>
<evidence type="ECO:0000256" key="2">
    <source>
        <dbReference type="SAM" id="Phobius"/>
    </source>
</evidence>
<dbReference type="Proteomes" id="UP000008810">
    <property type="component" value="Chromosome 5"/>
</dbReference>
<keyword evidence="2" id="KW-0472">Membrane</keyword>